<keyword evidence="8" id="KW-1185">Reference proteome</keyword>
<dbReference type="GO" id="GO:0005886">
    <property type="term" value="C:plasma membrane"/>
    <property type="evidence" value="ECO:0007669"/>
    <property type="project" value="TreeGrafter"/>
</dbReference>
<evidence type="ECO:0000313" key="8">
    <source>
        <dbReference type="Proteomes" id="UP000190135"/>
    </source>
</evidence>
<feature type="transmembrane region" description="Helical" evidence="6">
    <location>
        <begin position="68"/>
        <end position="89"/>
    </location>
</feature>
<protein>
    <submittedName>
        <fullName evidence="7">Biotin transport system permease protein</fullName>
    </submittedName>
</protein>
<dbReference type="Proteomes" id="UP000190135">
    <property type="component" value="Unassembled WGS sequence"/>
</dbReference>
<evidence type="ECO:0000256" key="3">
    <source>
        <dbReference type="ARBA" id="ARBA00022692"/>
    </source>
</evidence>
<feature type="transmembrane region" description="Helical" evidence="6">
    <location>
        <begin position="12"/>
        <end position="33"/>
    </location>
</feature>
<evidence type="ECO:0000256" key="5">
    <source>
        <dbReference type="ARBA" id="ARBA00023136"/>
    </source>
</evidence>
<comment type="subcellular location">
    <subcellularLocation>
        <location evidence="1">Membrane</location>
        <topology evidence="1">Multi-pass membrane protein</topology>
    </subcellularLocation>
</comment>
<dbReference type="Pfam" id="PF02361">
    <property type="entry name" value="CbiQ"/>
    <property type="match status" value="1"/>
</dbReference>
<dbReference type="AlphaFoldDB" id="A0A1T4L3H9"/>
<feature type="transmembrane region" description="Helical" evidence="6">
    <location>
        <begin position="39"/>
        <end position="56"/>
    </location>
</feature>
<evidence type="ECO:0000313" key="7">
    <source>
        <dbReference type="EMBL" id="SJZ49148.1"/>
    </source>
</evidence>
<evidence type="ECO:0000256" key="2">
    <source>
        <dbReference type="ARBA" id="ARBA00008564"/>
    </source>
</evidence>
<dbReference type="EMBL" id="FUXL01000001">
    <property type="protein sequence ID" value="SJZ49148.1"/>
    <property type="molecule type" value="Genomic_DNA"/>
</dbReference>
<dbReference type="STRING" id="1365950.SAMN05428963_10131"/>
<feature type="transmembrane region" description="Helical" evidence="6">
    <location>
        <begin position="95"/>
        <end position="118"/>
    </location>
</feature>
<dbReference type="CDD" id="cd16914">
    <property type="entry name" value="EcfT"/>
    <property type="match status" value="1"/>
</dbReference>
<evidence type="ECO:0000256" key="6">
    <source>
        <dbReference type="SAM" id="Phobius"/>
    </source>
</evidence>
<organism evidence="7 8">
    <name type="scientific">Consotaella salsifontis</name>
    <dbReference type="NCBI Taxonomy" id="1365950"/>
    <lineage>
        <taxon>Bacteria</taxon>
        <taxon>Pseudomonadati</taxon>
        <taxon>Pseudomonadota</taxon>
        <taxon>Alphaproteobacteria</taxon>
        <taxon>Hyphomicrobiales</taxon>
        <taxon>Aurantimonadaceae</taxon>
        <taxon>Consotaella</taxon>
    </lineage>
</organism>
<dbReference type="RefSeq" id="WP_245318687.1">
    <property type="nucleotide sequence ID" value="NZ_FUXL01000001.1"/>
</dbReference>
<accession>A0A1T4L3H9</accession>
<evidence type="ECO:0000256" key="1">
    <source>
        <dbReference type="ARBA" id="ARBA00004141"/>
    </source>
</evidence>
<keyword evidence="3 6" id="KW-0812">Transmembrane</keyword>
<proteinExistence type="inferred from homology"/>
<evidence type="ECO:0000256" key="4">
    <source>
        <dbReference type="ARBA" id="ARBA00022989"/>
    </source>
</evidence>
<sequence length="217" mass="23143">MTKPDARGSSAIHRMPAGIKLLALAVAGSAVVLVGDWRVMLACLALALLLYPAAGLTFRDAARQLRPLLWMLVILFAAQAWFESFALAALVVLRIAALVALAALVTLTTPMAAMIAVVERVVSPFRRLGVDPEKVGLAFALALRFIPVIAAQAGEIREAQRARGLDRNLVALALPLIVRTLRTADAVADAVEARSFDADAAGERVARLKMKVDRSSE</sequence>
<comment type="similarity">
    <text evidence="2">Belongs to the CbiQ family.</text>
</comment>
<reference evidence="7 8" key="1">
    <citation type="submission" date="2017-02" db="EMBL/GenBank/DDBJ databases">
        <authorList>
            <person name="Peterson S.W."/>
        </authorList>
    </citation>
    <scope>NUCLEOTIDE SEQUENCE [LARGE SCALE GENOMIC DNA]</scope>
    <source>
        <strain evidence="7 8">USBA 369</strain>
    </source>
</reference>
<keyword evidence="5 6" id="KW-0472">Membrane</keyword>
<gene>
    <name evidence="7" type="ORF">SAMN05428963_10131</name>
</gene>
<dbReference type="PANTHER" id="PTHR33514:SF13">
    <property type="entry name" value="PROTEIN ABCI12, CHLOROPLASTIC"/>
    <property type="match status" value="1"/>
</dbReference>
<keyword evidence="4 6" id="KW-1133">Transmembrane helix</keyword>
<dbReference type="PANTHER" id="PTHR33514">
    <property type="entry name" value="PROTEIN ABCI12, CHLOROPLASTIC"/>
    <property type="match status" value="1"/>
</dbReference>
<name>A0A1T4L3H9_9HYPH</name>
<dbReference type="InterPro" id="IPR003339">
    <property type="entry name" value="ABC/ECF_trnsptr_transmembrane"/>
</dbReference>